<reference evidence="3 4" key="1">
    <citation type="submission" date="2021-03" db="EMBL/GenBank/DDBJ databases">
        <title>Fibrella sp. HMF5036 genome sequencing and assembly.</title>
        <authorList>
            <person name="Kang H."/>
            <person name="Kim H."/>
            <person name="Bae S."/>
            <person name="Joh K."/>
        </authorList>
    </citation>
    <scope>NUCLEOTIDE SEQUENCE [LARGE SCALE GENOMIC DNA]</scope>
    <source>
        <strain evidence="3 4">HMF5036</strain>
    </source>
</reference>
<dbReference type="GO" id="GO:0006508">
    <property type="term" value="P:proteolysis"/>
    <property type="evidence" value="ECO:0007669"/>
    <property type="project" value="InterPro"/>
</dbReference>
<dbReference type="Proteomes" id="UP000664795">
    <property type="component" value="Unassembled WGS sequence"/>
</dbReference>
<dbReference type="EMBL" id="JAFMYU010000035">
    <property type="protein sequence ID" value="MBO0934653.1"/>
    <property type="molecule type" value="Genomic_DNA"/>
</dbReference>
<dbReference type="SUPFAM" id="SSF52096">
    <property type="entry name" value="ClpP/crotonase"/>
    <property type="match status" value="1"/>
</dbReference>
<dbReference type="PANTHER" id="PTHR32060:SF30">
    <property type="entry name" value="CARBOXY-TERMINAL PROCESSING PROTEASE CTPA"/>
    <property type="match status" value="1"/>
</dbReference>
<dbReference type="RefSeq" id="WP_207338618.1">
    <property type="nucleotide sequence ID" value="NZ_JAFMYU010000035.1"/>
</dbReference>
<dbReference type="Pfam" id="PF03572">
    <property type="entry name" value="Peptidase_S41"/>
    <property type="match status" value="1"/>
</dbReference>
<dbReference type="GO" id="GO:0007165">
    <property type="term" value="P:signal transduction"/>
    <property type="evidence" value="ECO:0007669"/>
    <property type="project" value="TreeGrafter"/>
</dbReference>
<dbReference type="InterPro" id="IPR005151">
    <property type="entry name" value="Tail-specific_protease"/>
</dbReference>
<organism evidence="3 4">
    <name type="scientific">Fibrella aquatilis</name>
    <dbReference type="NCBI Taxonomy" id="2817059"/>
    <lineage>
        <taxon>Bacteria</taxon>
        <taxon>Pseudomonadati</taxon>
        <taxon>Bacteroidota</taxon>
        <taxon>Cytophagia</taxon>
        <taxon>Cytophagales</taxon>
        <taxon>Spirosomataceae</taxon>
        <taxon>Fibrella</taxon>
    </lineage>
</organism>
<name>A0A939GDY9_9BACT</name>
<dbReference type="GO" id="GO:0008236">
    <property type="term" value="F:serine-type peptidase activity"/>
    <property type="evidence" value="ECO:0007669"/>
    <property type="project" value="InterPro"/>
</dbReference>
<dbReference type="GO" id="GO:0004175">
    <property type="term" value="F:endopeptidase activity"/>
    <property type="evidence" value="ECO:0007669"/>
    <property type="project" value="TreeGrafter"/>
</dbReference>
<dbReference type="CDD" id="cd07563">
    <property type="entry name" value="Peptidase_S41_IRBP"/>
    <property type="match status" value="1"/>
</dbReference>
<sequence>MKRLFLAAALTLSSYALYAQTALTANEAYKYLQGERGRASRVVGDAAMVPPDSLNKAEQILNEALVYYNRPDVQALASTDIYLKARKYDILRDRTLVQLKAGRDEDALASLTESMEENKGRAWIFDDIDDNPAFARFQALPAYQKLGGSVLHRVFNSKALATTYKPNLTDAEKVAGLSKLWSEAKYNFVYFDHLPALDWDKLYLEYIPKVQATNSTVAYYRVLKQFYAQLHDGHTDVWAASPALADSVSARPPITAQLVDGRVLVQLVRHDSLQRTGLVPGLEITQVDGVPVVDYANRYVRPYQSGSTTQNVDVQTYAYNLLRGPKDRPVTIQFRDKTGKLFSRTLPRTGYGRLTPIPAFVHRTLPGNIAYVQLNTFENPEAFTKFKAAFDSISTSSALILDVRLNGGGSSGEGWNILGYLTDKPFRIGKSSSQLYSPVRRAWGEGVKFETVSAPEPTWRANGERLYTKPVVVLINGMTFSAAEDFALAFDLMKRGALIGEPTGGSTGQPLSFALPGGIMARVCTKRDTYPDGTEWVGKGIQPVVLVHPTIANVQAGRDAVLEVALNHLKTAK</sequence>
<dbReference type="Gene3D" id="3.30.750.44">
    <property type="match status" value="1"/>
</dbReference>
<dbReference type="Gene3D" id="3.90.226.10">
    <property type="entry name" value="2-enoyl-CoA Hydratase, Chain A, domain 1"/>
    <property type="match status" value="1"/>
</dbReference>
<feature type="signal peptide" evidence="1">
    <location>
        <begin position="1"/>
        <end position="19"/>
    </location>
</feature>
<dbReference type="GO" id="GO:0030288">
    <property type="term" value="C:outer membrane-bounded periplasmic space"/>
    <property type="evidence" value="ECO:0007669"/>
    <property type="project" value="TreeGrafter"/>
</dbReference>
<evidence type="ECO:0000259" key="2">
    <source>
        <dbReference type="SMART" id="SM00245"/>
    </source>
</evidence>
<feature type="domain" description="Tail specific protease" evidence="2">
    <location>
        <begin position="339"/>
        <end position="548"/>
    </location>
</feature>
<dbReference type="PANTHER" id="PTHR32060">
    <property type="entry name" value="TAIL-SPECIFIC PROTEASE"/>
    <property type="match status" value="1"/>
</dbReference>
<dbReference type="SMART" id="SM00245">
    <property type="entry name" value="TSPc"/>
    <property type="match status" value="1"/>
</dbReference>
<keyword evidence="1" id="KW-0732">Signal</keyword>
<keyword evidence="4" id="KW-1185">Reference proteome</keyword>
<comment type="caution">
    <text evidence="3">The sequence shown here is derived from an EMBL/GenBank/DDBJ whole genome shotgun (WGS) entry which is preliminary data.</text>
</comment>
<proteinExistence type="predicted"/>
<accession>A0A939GDY9</accession>
<feature type="chain" id="PRO_5037021713" description="Tail specific protease domain-containing protein" evidence="1">
    <location>
        <begin position="20"/>
        <end position="573"/>
    </location>
</feature>
<dbReference type="AlphaFoldDB" id="A0A939GDY9"/>
<gene>
    <name evidence="3" type="ORF">J2I48_26830</name>
</gene>
<evidence type="ECO:0000313" key="4">
    <source>
        <dbReference type="Proteomes" id="UP000664795"/>
    </source>
</evidence>
<dbReference type="InterPro" id="IPR029045">
    <property type="entry name" value="ClpP/crotonase-like_dom_sf"/>
</dbReference>
<evidence type="ECO:0000313" key="3">
    <source>
        <dbReference type="EMBL" id="MBO0934653.1"/>
    </source>
</evidence>
<evidence type="ECO:0000256" key="1">
    <source>
        <dbReference type="SAM" id="SignalP"/>
    </source>
</evidence>
<protein>
    <recommendedName>
        <fullName evidence="2">Tail specific protease domain-containing protein</fullName>
    </recommendedName>
</protein>